<comment type="caution">
    <text evidence="9">The sequence shown here is derived from an EMBL/GenBank/DDBJ whole genome shotgun (WGS) entry which is preliminary data.</text>
</comment>
<dbReference type="RefSeq" id="WP_101692288.1">
    <property type="nucleotide sequence ID" value="NZ_JACOPR010000002.1"/>
</dbReference>
<dbReference type="InterPro" id="IPR014284">
    <property type="entry name" value="RNA_pol_sigma-70_dom"/>
</dbReference>
<dbReference type="InterPro" id="IPR013249">
    <property type="entry name" value="RNA_pol_sigma70_r4_t2"/>
</dbReference>
<accession>A0ABR7HQY1</accession>
<dbReference type="EMBL" id="JACOPR010000002">
    <property type="protein sequence ID" value="MBC5729939.1"/>
    <property type="molecule type" value="Genomic_DNA"/>
</dbReference>
<dbReference type="Pfam" id="PF04542">
    <property type="entry name" value="Sigma70_r2"/>
    <property type="match status" value="1"/>
</dbReference>
<dbReference type="InterPro" id="IPR007627">
    <property type="entry name" value="RNA_pol_sigma70_r2"/>
</dbReference>
<dbReference type="SUPFAM" id="SSF88946">
    <property type="entry name" value="Sigma2 domain of RNA polymerase sigma factors"/>
    <property type="match status" value="1"/>
</dbReference>
<dbReference type="PROSITE" id="PS01063">
    <property type="entry name" value="SIGMA70_ECF"/>
    <property type="match status" value="1"/>
</dbReference>
<evidence type="ECO:0000256" key="4">
    <source>
        <dbReference type="ARBA" id="ARBA00023125"/>
    </source>
</evidence>
<dbReference type="Pfam" id="PF08281">
    <property type="entry name" value="Sigma70_r4_2"/>
    <property type="match status" value="1"/>
</dbReference>
<dbReference type="NCBIfam" id="TIGR02937">
    <property type="entry name" value="sigma70-ECF"/>
    <property type="match status" value="1"/>
</dbReference>
<protein>
    <recommendedName>
        <fullName evidence="6">RNA polymerase sigma factor</fullName>
    </recommendedName>
</protein>
<evidence type="ECO:0000313" key="10">
    <source>
        <dbReference type="Proteomes" id="UP000660021"/>
    </source>
</evidence>
<dbReference type="InterPro" id="IPR013325">
    <property type="entry name" value="RNA_pol_sigma_r2"/>
</dbReference>
<evidence type="ECO:0000256" key="2">
    <source>
        <dbReference type="ARBA" id="ARBA00023015"/>
    </source>
</evidence>
<dbReference type="InterPro" id="IPR036388">
    <property type="entry name" value="WH-like_DNA-bd_sf"/>
</dbReference>
<evidence type="ECO:0000313" key="9">
    <source>
        <dbReference type="EMBL" id="MBC5729939.1"/>
    </source>
</evidence>
<dbReference type="PANTHER" id="PTHR43133">
    <property type="entry name" value="RNA POLYMERASE ECF-TYPE SIGMA FACTO"/>
    <property type="match status" value="1"/>
</dbReference>
<evidence type="ECO:0000256" key="3">
    <source>
        <dbReference type="ARBA" id="ARBA00023082"/>
    </source>
</evidence>
<keyword evidence="5 6" id="KW-0804">Transcription</keyword>
<dbReference type="PANTHER" id="PTHR43133:SF60">
    <property type="entry name" value="RNA POLYMERASE SIGMA FACTOR SIGV"/>
    <property type="match status" value="1"/>
</dbReference>
<evidence type="ECO:0000259" key="7">
    <source>
        <dbReference type="Pfam" id="PF04542"/>
    </source>
</evidence>
<keyword evidence="2 6" id="KW-0805">Transcription regulation</keyword>
<evidence type="ECO:0000256" key="1">
    <source>
        <dbReference type="ARBA" id="ARBA00010641"/>
    </source>
</evidence>
<gene>
    <name evidence="9" type="ORF">H8S34_03710</name>
</gene>
<proteinExistence type="inferred from homology"/>
<keyword evidence="3 6" id="KW-0731">Sigma factor</keyword>
<dbReference type="InterPro" id="IPR000838">
    <property type="entry name" value="RNA_pol_sigma70_ECF_CS"/>
</dbReference>
<keyword evidence="10" id="KW-1185">Reference proteome</keyword>
<dbReference type="Gene3D" id="1.10.10.10">
    <property type="entry name" value="Winged helix-like DNA-binding domain superfamily/Winged helix DNA-binding domain"/>
    <property type="match status" value="1"/>
</dbReference>
<dbReference type="CDD" id="cd06171">
    <property type="entry name" value="Sigma70_r4"/>
    <property type="match status" value="1"/>
</dbReference>
<reference evidence="9 10" key="1">
    <citation type="submission" date="2020-08" db="EMBL/GenBank/DDBJ databases">
        <title>Genome public.</title>
        <authorList>
            <person name="Liu C."/>
            <person name="Sun Q."/>
        </authorList>
    </citation>
    <scope>NUCLEOTIDE SEQUENCE [LARGE SCALE GENOMIC DNA]</scope>
    <source>
        <strain evidence="9 10">New-38</strain>
    </source>
</reference>
<keyword evidence="4 6" id="KW-0238">DNA-binding</keyword>
<evidence type="ECO:0000256" key="6">
    <source>
        <dbReference type="RuleBase" id="RU000716"/>
    </source>
</evidence>
<dbReference type="SUPFAM" id="SSF88659">
    <property type="entry name" value="Sigma3 and sigma4 domains of RNA polymerase sigma factors"/>
    <property type="match status" value="1"/>
</dbReference>
<comment type="similarity">
    <text evidence="1 6">Belongs to the sigma-70 factor family. ECF subfamily.</text>
</comment>
<dbReference type="Proteomes" id="UP000660021">
    <property type="component" value="Unassembled WGS sequence"/>
</dbReference>
<evidence type="ECO:0000259" key="8">
    <source>
        <dbReference type="Pfam" id="PF08281"/>
    </source>
</evidence>
<dbReference type="InterPro" id="IPR039425">
    <property type="entry name" value="RNA_pol_sigma-70-like"/>
</dbReference>
<dbReference type="InterPro" id="IPR013324">
    <property type="entry name" value="RNA_pol_sigma_r3/r4-like"/>
</dbReference>
<name>A0ABR7HQY1_9FIRM</name>
<organism evidence="9 10">
    <name type="scientific">Pseudoflavonifractor hominis</name>
    <dbReference type="NCBI Taxonomy" id="2763059"/>
    <lineage>
        <taxon>Bacteria</taxon>
        <taxon>Bacillati</taxon>
        <taxon>Bacillota</taxon>
        <taxon>Clostridia</taxon>
        <taxon>Eubacteriales</taxon>
        <taxon>Oscillospiraceae</taxon>
        <taxon>Pseudoflavonifractor</taxon>
    </lineage>
</organism>
<feature type="domain" description="RNA polymerase sigma factor 70 region 4 type 2" evidence="8">
    <location>
        <begin position="103"/>
        <end position="155"/>
    </location>
</feature>
<feature type="domain" description="RNA polymerase sigma-70 region 2" evidence="7">
    <location>
        <begin position="16"/>
        <end position="81"/>
    </location>
</feature>
<sequence length="166" mass="19347">MSSALDRRAVLTEYILAHQADFYRLAYSYVKDRDAALDVVQESIVKALSKADSLREPAYVKTWFYRILVNESITWFRQGKRLVPLEDQLEQEAAPECDPGARLDLYDAIEKLSEKERTVIRLRFFEDLKLEEIARVTGANLNTVKSRLYKGLKHLKEWTEEDDMDA</sequence>
<evidence type="ECO:0000256" key="5">
    <source>
        <dbReference type="ARBA" id="ARBA00023163"/>
    </source>
</evidence>
<dbReference type="Gene3D" id="1.10.1740.10">
    <property type="match status" value="1"/>
</dbReference>